<dbReference type="Proteomes" id="UP001139354">
    <property type="component" value="Unassembled WGS sequence"/>
</dbReference>
<dbReference type="InterPro" id="IPR003115">
    <property type="entry name" value="ParB_N"/>
</dbReference>
<gene>
    <name evidence="2" type="ORF">KEC57_00440</name>
</gene>
<proteinExistence type="predicted"/>
<keyword evidence="3" id="KW-1185">Reference proteome</keyword>
<reference evidence="2" key="1">
    <citation type="submission" date="2021-04" db="EMBL/GenBank/DDBJ databases">
        <title>Microbacterium tenobrionis sp. nov. and Microbacterium allomyrinae sp. nov., isolated from larvae of Tenobrio molitor and Allomyrina dichotoma, respectively.</title>
        <authorList>
            <person name="Lee S.D."/>
        </authorList>
    </citation>
    <scope>NUCLEOTIDE SEQUENCE</scope>
    <source>
        <strain evidence="2">BWT-G7</strain>
    </source>
</reference>
<evidence type="ECO:0000259" key="1">
    <source>
        <dbReference type="SMART" id="SM00470"/>
    </source>
</evidence>
<dbReference type="EMBL" id="JAGTTN010000001">
    <property type="protein sequence ID" value="MCC2030647.1"/>
    <property type="molecule type" value="Genomic_DNA"/>
</dbReference>
<dbReference type="SUPFAM" id="SSF110849">
    <property type="entry name" value="ParB/Sulfiredoxin"/>
    <property type="match status" value="1"/>
</dbReference>
<evidence type="ECO:0000313" key="2">
    <source>
        <dbReference type="EMBL" id="MCC2030647.1"/>
    </source>
</evidence>
<name>A0A9X1LRU5_9MICO</name>
<comment type="caution">
    <text evidence="2">The sequence shown here is derived from an EMBL/GenBank/DDBJ whole genome shotgun (WGS) entry which is preliminary data.</text>
</comment>
<organism evidence="2 3">
    <name type="scientific">Microbacterium allomyrinae</name>
    <dbReference type="NCBI Taxonomy" id="2830666"/>
    <lineage>
        <taxon>Bacteria</taxon>
        <taxon>Bacillati</taxon>
        <taxon>Actinomycetota</taxon>
        <taxon>Actinomycetes</taxon>
        <taxon>Micrococcales</taxon>
        <taxon>Microbacteriaceae</taxon>
        <taxon>Microbacterium</taxon>
    </lineage>
</organism>
<evidence type="ECO:0000313" key="3">
    <source>
        <dbReference type="Proteomes" id="UP001139354"/>
    </source>
</evidence>
<accession>A0A9X1LRU5</accession>
<dbReference type="SMART" id="SM00470">
    <property type="entry name" value="ParB"/>
    <property type="match status" value="1"/>
</dbReference>
<dbReference type="Gene3D" id="3.90.1530.10">
    <property type="entry name" value="Conserved hypothetical protein from pyrococcus furiosus pfu- 392566-001, ParB domain"/>
    <property type="match status" value="1"/>
</dbReference>
<dbReference type="RefSeq" id="WP_229382557.1">
    <property type="nucleotide sequence ID" value="NZ_JAGTTN010000001.1"/>
</dbReference>
<protein>
    <submittedName>
        <fullName evidence="2">ParB N-terminal domain-containing protein</fullName>
    </submittedName>
</protein>
<dbReference type="AlphaFoldDB" id="A0A9X1LRU5"/>
<dbReference type="InterPro" id="IPR036086">
    <property type="entry name" value="ParB/Sulfiredoxin_sf"/>
</dbReference>
<sequence>MRARVAMPMPEASAPDLDAIAAPVVAAEIRYQTMPPLADDELEALERSIVAHGIQVAVLVDEQGVLIDGHHRKAIAERLGLDVPTQIRAGLTEAEKVALSISLNLDRRQLTRDQKRDIIAASLKADPSASNREHARITGASHVTVAAVRADLVATGQVDQLDKTRGADGRERTTTPTRSTVTVLNPASGELSDVPVVTTTTTRTVIDPQRAEPADVIERAISDVERVVSRTVDLSTADLPADRALEWSRRLSVSITTLRAFAHLIEGQA</sequence>
<feature type="domain" description="ParB-like N-terminal" evidence="1">
    <location>
        <begin position="22"/>
        <end position="105"/>
    </location>
</feature>